<dbReference type="AlphaFoldDB" id="A0A729JU87"/>
<gene>
    <name evidence="1" type="ORF">GND67_003761</name>
</gene>
<reference evidence="1" key="1">
    <citation type="journal article" date="2018" name="Genome Biol.">
        <title>SKESA: strategic k-mer extension for scrupulous assemblies.</title>
        <authorList>
            <person name="Souvorov A."/>
            <person name="Agarwala R."/>
            <person name="Lipman D.J."/>
        </authorList>
    </citation>
    <scope>NUCLEOTIDE SEQUENCE</scope>
    <source>
        <strain evidence="1">5202-64</strain>
    </source>
</reference>
<organism evidence="1">
    <name type="scientific">Salmonella enterica subsp. salamae serovar 48:d:z6</name>
    <dbReference type="NCBI Taxonomy" id="1151170"/>
    <lineage>
        <taxon>Bacteria</taxon>
        <taxon>Pseudomonadati</taxon>
        <taxon>Pseudomonadota</taxon>
        <taxon>Gammaproteobacteria</taxon>
        <taxon>Enterobacterales</taxon>
        <taxon>Enterobacteriaceae</taxon>
        <taxon>Salmonella</taxon>
    </lineage>
</organism>
<accession>A0A729JU87</accession>
<protein>
    <submittedName>
        <fullName evidence="1">Uncharacterized protein</fullName>
    </submittedName>
</protein>
<proteinExistence type="predicted"/>
<name>A0A729JU87_SALER</name>
<comment type="caution">
    <text evidence="1">The sequence shown here is derived from an EMBL/GenBank/DDBJ whole genome shotgun (WGS) entry which is preliminary data.</text>
</comment>
<sequence length="80" mass="9117">MNNHLVINLVNAGSLKNGTRDTVRYTEDEWPLQNLSYGLKAKVDSVIQPFGNQLYEFSSGKNLCFQSRTLTRFISYDSPD</sequence>
<evidence type="ECO:0000313" key="1">
    <source>
        <dbReference type="EMBL" id="HAE3251881.1"/>
    </source>
</evidence>
<reference evidence="1" key="2">
    <citation type="submission" date="2018-07" db="EMBL/GenBank/DDBJ databases">
        <authorList>
            <consortium name="NCBI Pathogen Detection Project"/>
        </authorList>
    </citation>
    <scope>NUCLEOTIDE SEQUENCE</scope>
    <source>
        <strain evidence="1">5202-64</strain>
    </source>
</reference>
<dbReference type="EMBL" id="DAARNL010000026">
    <property type="protein sequence ID" value="HAE3251881.1"/>
    <property type="molecule type" value="Genomic_DNA"/>
</dbReference>